<feature type="region of interest" description="Disordered" evidence="1">
    <location>
        <begin position="1"/>
        <end position="24"/>
    </location>
</feature>
<proteinExistence type="predicted"/>
<reference evidence="2" key="1">
    <citation type="submission" date="2020-02" db="EMBL/GenBank/DDBJ databases">
        <authorList>
            <person name="Palmer J.M."/>
        </authorList>
    </citation>
    <scope>NUCLEOTIDE SEQUENCE</scope>
    <source>
        <strain evidence="2">EPUS1.4</strain>
        <tissue evidence="2">Thallus</tissue>
    </source>
</reference>
<dbReference type="Proteomes" id="UP000606974">
    <property type="component" value="Unassembled WGS sequence"/>
</dbReference>
<evidence type="ECO:0000256" key="1">
    <source>
        <dbReference type="SAM" id="MobiDB-lite"/>
    </source>
</evidence>
<organism evidence="2 3">
    <name type="scientific">Endocarpon pusillum</name>
    <dbReference type="NCBI Taxonomy" id="364733"/>
    <lineage>
        <taxon>Eukaryota</taxon>
        <taxon>Fungi</taxon>
        <taxon>Dikarya</taxon>
        <taxon>Ascomycota</taxon>
        <taxon>Pezizomycotina</taxon>
        <taxon>Eurotiomycetes</taxon>
        <taxon>Chaetothyriomycetidae</taxon>
        <taxon>Verrucariales</taxon>
        <taxon>Verrucariaceae</taxon>
        <taxon>Endocarpon</taxon>
    </lineage>
</organism>
<comment type="caution">
    <text evidence="2">The sequence shown here is derived from an EMBL/GenBank/DDBJ whole genome shotgun (WGS) entry which is preliminary data.</text>
</comment>
<sequence length="104" mass="11965">MEFRQVSREHGRGQKPGSNPKSVHLVTPTCPYLYLRSVGREPHKLQRERYSLNLTTSECWPRDLLEIGCPHTRTMTRVKEPDVSRYYGGLSDRSSVLGHAKDLL</sequence>
<name>A0A8H7AJ42_9EURO</name>
<dbReference type="AlphaFoldDB" id="A0A8H7AJ42"/>
<dbReference type="EMBL" id="JAACFV010000034">
    <property type="protein sequence ID" value="KAF7510038.1"/>
    <property type="molecule type" value="Genomic_DNA"/>
</dbReference>
<gene>
    <name evidence="2" type="ORF">GJ744_007142</name>
</gene>
<evidence type="ECO:0000313" key="3">
    <source>
        <dbReference type="Proteomes" id="UP000606974"/>
    </source>
</evidence>
<protein>
    <submittedName>
        <fullName evidence="2">Uncharacterized protein</fullName>
    </submittedName>
</protein>
<feature type="compositionally biased region" description="Basic and acidic residues" evidence="1">
    <location>
        <begin position="1"/>
        <end position="12"/>
    </location>
</feature>
<accession>A0A8H7AJ42</accession>
<evidence type="ECO:0000313" key="2">
    <source>
        <dbReference type="EMBL" id="KAF7510038.1"/>
    </source>
</evidence>
<keyword evidence="3" id="KW-1185">Reference proteome</keyword>